<dbReference type="Proteomes" id="UP000188532">
    <property type="component" value="Unassembled WGS sequence"/>
</dbReference>
<organism evidence="8 9">
    <name type="scientific">Mycobacterium kansasii</name>
    <dbReference type="NCBI Taxonomy" id="1768"/>
    <lineage>
        <taxon>Bacteria</taxon>
        <taxon>Bacillati</taxon>
        <taxon>Actinomycetota</taxon>
        <taxon>Actinomycetes</taxon>
        <taxon>Mycobacteriales</taxon>
        <taxon>Mycobacteriaceae</taxon>
        <taxon>Mycobacterium</taxon>
    </lineage>
</organism>
<dbReference type="Pfam" id="PF00155">
    <property type="entry name" value="Aminotran_1_2"/>
    <property type="match status" value="1"/>
</dbReference>
<evidence type="ECO:0000256" key="3">
    <source>
        <dbReference type="ARBA" id="ARBA00022605"/>
    </source>
</evidence>
<evidence type="ECO:0000259" key="6">
    <source>
        <dbReference type="Pfam" id="PF00155"/>
    </source>
</evidence>
<evidence type="ECO:0000256" key="1">
    <source>
        <dbReference type="ARBA" id="ARBA00001933"/>
    </source>
</evidence>
<proteinExistence type="predicted"/>
<dbReference type="InterPro" id="IPR004839">
    <property type="entry name" value="Aminotransferase_I/II_large"/>
</dbReference>
<dbReference type="SUPFAM" id="SSF53383">
    <property type="entry name" value="PLP-dependent transferases"/>
    <property type="match status" value="1"/>
</dbReference>
<dbReference type="Gene3D" id="3.90.1150.10">
    <property type="entry name" value="Aspartate Aminotransferase, domain 1"/>
    <property type="match status" value="1"/>
</dbReference>
<dbReference type="PANTHER" id="PTHR42885:SF2">
    <property type="entry name" value="HISTIDINOL-PHOSPHATE AMINOTRANSFERASE"/>
    <property type="match status" value="1"/>
</dbReference>
<dbReference type="EC" id="2.6.1.9" evidence="8"/>
<name>A0A1V3Y0B9_MYCKA</name>
<dbReference type="InterPro" id="IPR015421">
    <property type="entry name" value="PyrdxlP-dep_Trfase_major"/>
</dbReference>
<dbReference type="InterPro" id="IPR015422">
    <property type="entry name" value="PyrdxlP-dep_Trfase_small"/>
</dbReference>
<keyword evidence="4 8" id="KW-0808">Transferase</keyword>
<keyword evidence="2 8" id="KW-0032">Aminotransferase</keyword>
<evidence type="ECO:0000313" key="8">
    <source>
        <dbReference type="EMBL" id="OOK84191.1"/>
    </source>
</evidence>
<gene>
    <name evidence="7" type="primary">hisC_2</name>
    <name evidence="8" type="ORF">BZL29_0137</name>
    <name evidence="7" type="ORF">NIIDMKKI_61630</name>
</gene>
<dbReference type="CDD" id="cd00609">
    <property type="entry name" value="AAT_like"/>
    <property type="match status" value="1"/>
</dbReference>
<keyword evidence="10" id="KW-1185">Reference proteome</keyword>
<dbReference type="AlphaFoldDB" id="A0A1V3Y0B9"/>
<evidence type="ECO:0000256" key="5">
    <source>
        <dbReference type="ARBA" id="ARBA00022898"/>
    </source>
</evidence>
<reference evidence="8 9" key="1">
    <citation type="submission" date="2017-02" db="EMBL/GenBank/DDBJ databases">
        <title>Complete genome sequences of Mycobacterium kansasii strains isolated from rhesus macaques.</title>
        <authorList>
            <person name="Panda A."/>
            <person name="Nagaraj S."/>
            <person name="Zhao X."/>
            <person name="Tettelin H."/>
            <person name="Detolla L.J."/>
        </authorList>
    </citation>
    <scope>NUCLEOTIDE SEQUENCE [LARGE SCALE GENOMIC DNA]</scope>
    <source>
        <strain evidence="8 9">11-3469</strain>
    </source>
</reference>
<dbReference type="Proteomes" id="UP000516380">
    <property type="component" value="Chromosome"/>
</dbReference>
<evidence type="ECO:0000256" key="2">
    <source>
        <dbReference type="ARBA" id="ARBA00022576"/>
    </source>
</evidence>
<accession>A0A1V3Y0B9</accession>
<feature type="domain" description="Aminotransferase class I/classII large" evidence="6">
    <location>
        <begin position="50"/>
        <end position="361"/>
    </location>
</feature>
<dbReference type="GO" id="GO:0004400">
    <property type="term" value="F:histidinol-phosphate transaminase activity"/>
    <property type="evidence" value="ECO:0007669"/>
    <property type="project" value="UniProtKB-EC"/>
</dbReference>
<reference evidence="7 10" key="2">
    <citation type="submission" date="2020-07" db="EMBL/GenBank/DDBJ databases">
        <title>Mycobacterium kansasii (former subtype) with zoonotic potential isolated from diseased indoor pet cat, Japan.</title>
        <authorList>
            <person name="Fukano H."/>
            <person name="Terazono T."/>
            <person name="Hoshino Y."/>
        </authorList>
    </citation>
    <scope>NUCLEOTIDE SEQUENCE [LARGE SCALE GENOMIC DNA]</scope>
    <source>
        <strain evidence="7 10">Kuro-I</strain>
    </source>
</reference>
<dbReference type="STRING" id="1768.B1T50_20275"/>
<evidence type="ECO:0000313" key="9">
    <source>
        <dbReference type="Proteomes" id="UP000188532"/>
    </source>
</evidence>
<comment type="cofactor">
    <cofactor evidence="1">
        <name>pyridoxal 5'-phosphate</name>
        <dbReference type="ChEBI" id="CHEBI:597326"/>
    </cofactor>
</comment>
<dbReference type="RefSeq" id="WP_023371152.1">
    <property type="nucleotide sequence ID" value="NZ_BLYZ01000003.1"/>
</dbReference>
<evidence type="ECO:0000313" key="7">
    <source>
        <dbReference type="EMBL" id="BCI90957.1"/>
    </source>
</evidence>
<evidence type="ECO:0000313" key="10">
    <source>
        <dbReference type="Proteomes" id="UP000516380"/>
    </source>
</evidence>
<dbReference type="GO" id="GO:0030170">
    <property type="term" value="F:pyridoxal phosphate binding"/>
    <property type="evidence" value="ECO:0007669"/>
    <property type="project" value="InterPro"/>
</dbReference>
<protein>
    <submittedName>
        <fullName evidence="8">Histidinol-phosphate aminotransferase</fullName>
        <ecNumber evidence="8">2.6.1.9</ecNumber>
    </submittedName>
</protein>
<sequence length="378" mass="41137">MKTTSLPLHIPGGSTTPPDRDHILRRRVPALLGYGGIGLHCPVNPYPLAPHIQNAVIEAVRGQIAAINTYPDSNATVLRTKLAEYVSNHVRSAVSSENIWVANGCNEILQQIFRAFAGPGGTVLGLEPSYRYFPVIAESVGTQWRSVPSRAFPQRDMDAALTTIERCQPDVVVIANPNNPTGDSFSMGVFEEVLSRLRSGILVVDEAFIEMSTKDSAVQLIHRYPDKIAICRTLSQAFTFAGGKLGYMIAAPNIINTLLTTRLPYHVSSMTQAAASVIIDRADEILAKVPELLLERDRMVTALQLAGFDIPHSDTSFFLLGKLDDAHAVWEAYVNAGIFLGDVGLSHYLRVSAGLPHENDQFLEATNNLLDLGKIAIG</sequence>
<dbReference type="PANTHER" id="PTHR42885">
    <property type="entry name" value="HISTIDINOL-PHOSPHATE AMINOTRANSFERASE-RELATED"/>
    <property type="match status" value="1"/>
</dbReference>
<keyword evidence="5" id="KW-0663">Pyridoxal phosphate</keyword>
<dbReference type="GeneID" id="29697686"/>
<dbReference type="InterPro" id="IPR015424">
    <property type="entry name" value="PyrdxlP-dep_Trfase"/>
</dbReference>
<dbReference type="Gene3D" id="3.40.640.10">
    <property type="entry name" value="Type I PLP-dependent aspartate aminotransferase-like (Major domain)"/>
    <property type="match status" value="1"/>
</dbReference>
<dbReference type="EMBL" id="AP023343">
    <property type="protein sequence ID" value="BCI90957.1"/>
    <property type="molecule type" value="Genomic_DNA"/>
</dbReference>
<dbReference type="GO" id="GO:0008652">
    <property type="term" value="P:amino acid biosynthetic process"/>
    <property type="evidence" value="ECO:0007669"/>
    <property type="project" value="UniProtKB-KW"/>
</dbReference>
<dbReference type="EMBL" id="MVBN01000001">
    <property type="protein sequence ID" value="OOK84191.1"/>
    <property type="molecule type" value="Genomic_DNA"/>
</dbReference>
<keyword evidence="3" id="KW-0028">Amino-acid biosynthesis</keyword>
<evidence type="ECO:0000256" key="4">
    <source>
        <dbReference type="ARBA" id="ARBA00022679"/>
    </source>
</evidence>